<comment type="caution">
    <text evidence="1">The sequence shown here is derived from an EMBL/GenBank/DDBJ whole genome shotgun (WGS) entry which is preliminary data.</text>
</comment>
<dbReference type="Proteomes" id="UP001239111">
    <property type="component" value="Chromosome 2"/>
</dbReference>
<accession>A0ACC2NZT4</accession>
<name>A0ACC2NZT4_9HYME</name>
<reference evidence="1" key="1">
    <citation type="submission" date="2023-04" db="EMBL/GenBank/DDBJ databases">
        <title>A chromosome-level genome assembly of the parasitoid wasp Eretmocerus hayati.</title>
        <authorList>
            <person name="Zhong Y."/>
            <person name="Liu S."/>
            <person name="Liu Y."/>
        </authorList>
    </citation>
    <scope>NUCLEOTIDE SEQUENCE</scope>
    <source>
        <strain evidence="1">ZJU_SS_LIU_2023</strain>
    </source>
</reference>
<protein>
    <submittedName>
        <fullName evidence="1">Uncharacterized protein</fullName>
    </submittedName>
</protein>
<sequence length="133" mass="15037">MNMKLSMQASKPSRTLLMNTFQNASQKRQRFTKVLREPDPPLHHLKFYRLYLSLQATGYTLTFPYPTSSLSQALRMYNVLESPLVYIPHLHTKPQTRNGIEGSGAASTDHHSIIPSASTSSTICYEIPSPEIE</sequence>
<dbReference type="EMBL" id="CM056742">
    <property type="protein sequence ID" value="KAJ8676383.1"/>
    <property type="molecule type" value="Genomic_DNA"/>
</dbReference>
<gene>
    <name evidence="1" type="ORF">QAD02_012170</name>
</gene>
<keyword evidence="2" id="KW-1185">Reference proteome</keyword>
<proteinExistence type="predicted"/>
<evidence type="ECO:0000313" key="1">
    <source>
        <dbReference type="EMBL" id="KAJ8676383.1"/>
    </source>
</evidence>
<organism evidence="1 2">
    <name type="scientific">Eretmocerus hayati</name>
    <dbReference type="NCBI Taxonomy" id="131215"/>
    <lineage>
        <taxon>Eukaryota</taxon>
        <taxon>Metazoa</taxon>
        <taxon>Ecdysozoa</taxon>
        <taxon>Arthropoda</taxon>
        <taxon>Hexapoda</taxon>
        <taxon>Insecta</taxon>
        <taxon>Pterygota</taxon>
        <taxon>Neoptera</taxon>
        <taxon>Endopterygota</taxon>
        <taxon>Hymenoptera</taxon>
        <taxon>Apocrita</taxon>
        <taxon>Proctotrupomorpha</taxon>
        <taxon>Chalcidoidea</taxon>
        <taxon>Aphelinidae</taxon>
        <taxon>Aphelininae</taxon>
        <taxon>Eretmocerus</taxon>
    </lineage>
</organism>
<evidence type="ECO:0000313" key="2">
    <source>
        <dbReference type="Proteomes" id="UP001239111"/>
    </source>
</evidence>